<dbReference type="Gene3D" id="3.10.290.10">
    <property type="entry name" value="RNA-binding S4 domain"/>
    <property type="match status" value="1"/>
</dbReference>
<evidence type="ECO:0000256" key="7">
    <source>
        <dbReference type="ARBA" id="ARBA00022917"/>
    </source>
</evidence>
<reference evidence="14 15" key="1">
    <citation type="submission" date="2019-02" db="EMBL/GenBank/DDBJ databases">
        <title>Deep-cultivation of Planctomycetes and their phenomic and genomic characterization uncovers novel biology.</title>
        <authorList>
            <person name="Wiegand S."/>
            <person name="Jogler M."/>
            <person name="Boedeker C."/>
            <person name="Pinto D."/>
            <person name="Vollmers J."/>
            <person name="Rivas-Marin E."/>
            <person name="Kohn T."/>
            <person name="Peeters S.H."/>
            <person name="Heuer A."/>
            <person name="Rast P."/>
            <person name="Oberbeckmann S."/>
            <person name="Bunk B."/>
            <person name="Jeske O."/>
            <person name="Meyerdierks A."/>
            <person name="Storesund J.E."/>
            <person name="Kallscheuer N."/>
            <person name="Luecker S."/>
            <person name="Lage O.M."/>
            <person name="Pohl T."/>
            <person name="Merkel B.J."/>
            <person name="Hornburger P."/>
            <person name="Mueller R.-W."/>
            <person name="Bruemmer F."/>
            <person name="Labrenz M."/>
            <person name="Spormann A.M."/>
            <person name="Op den Camp H."/>
            <person name="Overmann J."/>
            <person name="Amann R."/>
            <person name="Jetten M.S.M."/>
            <person name="Mascher T."/>
            <person name="Medema M.H."/>
            <person name="Devos D.P."/>
            <person name="Kaster A.-K."/>
            <person name="Ovreas L."/>
            <person name="Rohde M."/>
            <person name="Galperin M.Y."/>
            <person name="Jogler C."/>
        </authorList>
    </citation>
    <scope>NUCLEOTIDE SEQUENCE [LARGE SCALE GENOMIC DNA]</scope>
    <source>
        <strain evidence="14 15">HG15A2</strain>
    </source>
</reference>
<dbReference type="Gene3D" id="1.10.240.10">
    <property type="entry name" value="Tyrosyl-Transfer RNA Synthetase"/>
    <property type="match status" value="1"/>
</dbReference>
<feature type="binding site" evidence="11">
    <location>
        <position position="184"/>
    </location>
    <ligand>
        <name>L-tyrosine</name>
        <dbReference type="ChEBI" id="CHEBI:58315"/>
    </ligand>
</feature>
<dbReference type="AlphaFoldDB" id="A0A517MTB7"/>
<dbReference type="SUPFAM" id="SSF55174">
    <property type="entry name" value="Alpha-L RNA-binding motif"/>
    <property type="match status" value="1"/>
</dbReference>
<dbReference type="GO" id="GO:0005524">
    <property type="term" value="F:ATP binding"/>
    <property type="evidence" value="ECO:0007669"/>
    <property type="project" value="UniProtKB-UniRule"/>
</dbReference>
<evidence type="ECO:0000256" key="1">
    <source>
        <dbReference type="ARBA" id="ARBA00004496"/>
    </source>
</evidence>
<evidence type="ECO:0000259" key="13">
    <source>
        <dbReference type="Pfam" id="PF22421"/>
    </source>
</evidence>
<dbReference type="HAMAP" id="MF_02006">
    <property type="entry name" value="Tyr_tRNA_synth_type1"/>
    <property type="match status" value="1"/>
</dbReference>
<comment type="function">
    <text evidence="11">Catalyzes the attachment of tyrosine to tRNA(Tyr) in a two-step reaction: tyrosine is first activated by ATP to form Tyr-AMP and then transferred to the acceptor end of tRNA(Tyr).</text>
</comment>
<keyword evidence="3 11" id="KW-0436">Ligase</keyword>
<dbReference type="EMBL" id="CP036263">
    <property type="protein sequence ID" value="QDS98126.1"/>
    <property type="molecule type" value="Genomic_DNA"/>
</dbReference>
<dbReference type="Gene3D" id="3.40.50.620">
    <property type="entry name" value="HUPs"/>
    <property type="match status" value="1"/>
</dbReference>
<feature type="short sequence motif" description="'HIGH' region" evidence="11">
    <location>
        <begin position="39"/>
        <end position="48"/>
    </location>
</feature>
<evidence type="ECO:0000256" key="9">
    <source>
        <dbReference type="ARBA" id="ARBA00048248"/>
    </source>
</evidence>
<dbReference type="InterPro" id="IPR036986">
    <property type="entry name" value="S4_RNA-bd_sf"/>
</dbReference>
<gene>
    <name evidence="14" type="primary">tyrS1</name>
    <name evidence="11" type="synonym">tyrS</name>
    <name evidence="14" type="ORF">HG15A2_13980</name>
</gene>
<dbReference type="InterPro" id="IPR002307">
    <property type="entry name" value="Tyr-tRNA-ligase"/>
</dbReference>
<keyword evidence="4 11" id="KW-0547">Nucleotide-binding</keyword>
<dbReference type="InterPro" id="IPR024088">
    <property type="entry name" value="Tyr-tRNA-ligase_bac-type"/>
</dbReference>
<name>A0A517MTB7_9BACT</name>
<dbReference type="GO" id="GO:0042803">
    <property type="term" value="F:protein homodimerization activity"/>
    <property type="evidence" value="ECO:0007669"/>
    <property type="project" value="UniProtKB-ARBA"/>
</dbReference>
<protein>
    <recommendedName>
        <fullName evidence="11">Tyrosine--tRNA ligase</fullName>
        <ecNumber evidence="11">6.1.1.1</ecNumber>
    </recommendedName>
    <alternativeName>
        <fullName evidence="11">Tyrosyl-tRNA synthetase</fullName>
        <shortName evidence="11">TyrRS</shortName>
    </alternativeName>
</protein>
<dbReference type="Pfam" id="PF22421">
    <property type="entry name" value="SYY_C-terminal"/>
    <property type="match status" value="1"/>
</dbReference>
<evidence type="ECO:0000313" key="14">
    <source>
        <dbReference type="EMBL" id="QDS98126.1"/>
    </source>
</evidence>
<dbReference type="Pfam" id="PF00579">
    <property type="entry name" value="tRNA-synt_1b"/>
    <property type="match status" value="1"/>
</dbReference>
<dbReference type="GO" id="GO:0003723">
    <property type="term" value="F:RNA binding"/>
    <property type="evidence" value="ECO:0007669"/>
    <property type="project" value="UniProtKB-KW"/>
</dbReference>
<dbReference type="InterPro" id="IPR054608">
    <property type="entry name" value="SYY-like_C"/>
</dbReference>
<evidence type="ECO:0000256" key="3">
    <source>
        <dbReference type="ARBA" id="ARBA00022598"/>
    </source>
</evidence>
<dbReference type="NCBIfam" id="TIGR00234">
    <property type="entry name" value="tyrS"/>
    <property type="match status" value="1"/>
</dbReference>
<dbReference type="PRINTS" id="PR01040">
    <property type="entry name" value="TRNASYNTHTYR"/>
</dbReference>
<feature type="short sequence motif" description="'KMSKS' region" evidence="11">
    <location>
        <begin position="244"/>
        <end position="248"/>
    </location>
</feature>
<dbReference type="PANTHER" id="PTHR11766:SF0">
    <property type="entry name" value="TYROSINE--TRNA LIGASE, MITOCHONDRIAL"/>
    <property type="match status" value="1"/>
</dbReference>
<dbReference type="PANTHER" id="PTHR11766">
    <property type="entry name" value="TYROSYL-TRNA SYNTHETASE"/>
    <property type="match status" value="1"/>
</dbReference>
<evidence type="ECO:0000256" key="4">
    <source>
        <dbReference type="ARBA" id="ARBA00022741"/>
    </source>
</evidence>
<evidence type="ECO:0000256" key="8">
    <source>
        <dbReference type="ARBA" id="ARBA00023146"/>
    </source>
</evidence>
<comment type="subcellular location">
    <subcellularLocation>
        <location evidence="1 11">Cytoplasm</location>
    </subcellularLocation>
</comment>
<dbReference type="CDD" id="cd00805">
    <property type="entry name" value="TyrRS_core"/>
    <property type="match status" value="1"/>
</dbReference>
<comment type="catalytic activity">
    <reaction evidence="9 11">
        <text>tRNA(Tyr) + L-tyrosine + ATP = L-tyrosyl-tRNA(Tyr) + AMP + diphosphate + H(+)</text>
        <dbReference type="Rhea" id="RHEA:10220"/>
        <dbReference type="Rhea" id="RHEA-COMP:9706"/>
        <dbReference type="Rhea" id="RHEA-COMP:9707"/>
        <dbReference type="ChEBI" id="CHEBI:15378"/>
        <dbReference type="ChEBI" id="CHEBI:30616"/>
        <dbReference type="ChEBI" id="CHEBI:33019"/>
        <dbReference type="ChEBI" id="CHEBI:58315"/>
        <dbReference type="ChEBI" id="CHEBI:78442"/>
        <dbReference type="ChEBI" id="CHEBI:78536"/>
        <dbReference type="ChEBI" id="CHEBI:456215"/>
        <dbReference type="EC" id="6.1.1.1"/>
    </reaction>
</comment>
<dbReference type="InterPro" id="IPR024107">
    <property type="entry name" value="Tyr-tRNA-ligase_bac_1"/>
</dbReference>
<evidence type="ECO:0000256" key="5">
    <source>
        <dbReference type="ARBA" id="ARBA00022840"/>
    </source>
</evidence>
<feature type="binding site" evidence="11">
    <location>
        <position position="34"/>
    </location>
    <ligand>
        <name>L-tyrosine</name>
        <dbReference type="ChEBI" id="CHEBI:58315"/>
    </ligand>
</feature>
<dbReference type="InterPro" id="IPR002305">
    <property type="entry name" value="aa-tRNA-synth_Ic"/>
</dbReference>
<dbReference type="KEGG" id="amob:HG15A2_13980"/>
<sequence length="438" mass="48143">MSFYEDLQWRGLVHQTTNDAGIAAWLDEKPRTVYAGFDPTADSLHVGSLMGLVVLRRFQQAGHKPIAVVGGATGMIGDPSGKSAERNLLSKDELQKNVEGIGQQMRKFLDFDANDNGAVLANNFDWTGSWTYLEFLRDVGKNFPVNVMLAKDSVKSRLGRSDGPDKSATASDDASGMSYTEFSYMLLQAYDFVHLNDEHGCELQAGGSDQWGNITAGIDLARRMGRPQLFGLTWPLLTKSDGTKMGKTESGAVWLDPLRTSPYQFFQYWVNVDDADASKCLRMLTDLSREQIEDIETVQTAHPEKRMAQKQLAEQLTLLVHGQDGLEVAEQATSIFFGAEIADLNDEQLGQIFSEVPSKELSTDKLGGDGLAIVDALVEAGLAKSKSEARRTVQQGGAYINNRRVAGLEQTVTNADLASETTVVLRSGKKKYALLRFR</sequence>
<comment type="subunit">
    <text evidence="11">Homodimer.</text>
</comment>
<keyword evidence="6 12" id="KW-0694">RNA-binding</keyword>
<feature type="binding site" evidence="11">
    <location>
        <position position="188"/>
    </location>
    <ligand>
        <name>L-tyrosine</name>
        <dbReference type="ChEBI" id="CHEBI:58315"/>
    </ligand>
</feature>
<dbReference type="PROSITE" id="PS50889">
    <property type="entry name" value="S4"/>
    <property type="match status" value="1"/>
</dbReference>
<dbReference type="OrthoDB" id="9804243at2"/>
<evidence type="ECO:0000256" key="10">
    <source>
        <dbReference type="ARBA" id="ARBA00060965"/>
    </source>
</evidence>
<evidence type="ECO:0000256" key="11">
    <source>
        <dbReference type="HAMAP-Rule" id="MF_02006"/>
    </source>
</evidence>
<keyword evidence="5 11" id="KW-0067">ATP-binding</keyword>
<proteinExistence type="inferred from homology"/>
<dbReference type="FunFam" id="3.10.290.10:FF:000014">
    <property type="entry name" value="Tyrosine--tRNA ligase"/>
    <property type="match status" value="1"/>
</dbReference>
<dbReference type="GO" id="GO:0005829">
    <property type="term" value="C:cytosol"/>
    <property type="evidence" value="ECO:0007669"/>
    <property type="project" value="TreeGrafter"/>
</dbReference>
<dbReference type="RefSeq" id="WP_145059053.1">
    <property type="nucleotide sequence ID" value="NZ_CP036263.1"/>
</dbReference>
<feature type="binding site" evidence="11">
    <location>
        <position position="247"/>
    </location>
    <ligand>
        <name>ATP</name>
        <dbReference type="ChEBI" id="CHEBI:30616"/>
    </ligand>
</feature>
<organism evidence="14 15">
    <name type="scientific">Adhaeretor mobilis</name>
    <dbReference type="NCBI Taxonomy" id="1930276"/>
    <lineage>
        <taxon>Bacteria</taxon>
        <taxon>Pseudomonadati</taxon>
        <taxon>Planctomycetota</taxon>
        <taxon>Planctomycetia</taxon>
        <taxon>Pirellulales</taxon>
        <taxon>Lacipirellulaceae</taxon>
        <taxon>Adhaeretor</taxon>
    </lineage>
</organism>
<accession>A0A517MTB7</accession>
<dbReference type="Proteomes" id="UP000319852">
    <property type="component" value="Chromosome"/>
</dbReference>
<evidence type="ECO:0000256" key="6">
    <source>
        <dbReference type="ARBA" id="ARBA00022884"/>
    </source>
</evidence>
<dbReference type="FunFam" id="3.40.50.620:FF:000008">
    <property type="entry name" value="Tyrosine--tRNA ligase"/>
    <property type="match status" value="1"/>
</dbReference>
<evidence type="ECO:0000256" key="2">
    <source>
        <dbReference type="ARBA" id="ARBA00022490"/>
    </source>
</evidence>
<dbReference type="SUPFAM" id="SSF52374">
    <property type="entry name" value="Nucleotidylyl transferase"/>
    <property type="match status" value="1"/>
</dbReference>
<keyword evidence="8 11" id="KW-0030">Aminoacyl-tRNA synthetase</keyword>
<comment type="similarity">
    <text evidence="10 11">Belongs to the class-I aminoacyl-tRNA synthetase family. TyrS type 1 subfamily.</text>
</comment>
<dbReference type="EC" id="6.1.1.1" evidence="11"/>
<keyword evidence="2 11" id="KW-0963">Cytoplasm</keyword>
<keyword evidence="7 11" id="KW-0648">Protein biosynthesis</keyword>
<dbReference type="GO" id="GO:0006437">
    <property type="term" value="P:tyrosyl-tRNA aminoacylation"/>
    <property type="evidence" value="ECO:0007669"/>
    <property type="project" value="UniProtKB-UniRule"/>
</dbReference>
<keyword evidence="15" id="KW-1185">Reference proteome</keyword>
<dbReference type="InterPro" id="IPR014729">
    <property type="entry name" value="Rossmann-like_a/b/a_fold"/>
</dbReference>
<evidence type="ECO:0000256" key="12">
    <source>
        <dbReference type="PROSITE-ProRule" id="PRU00182"/>
    </source>
</evidence>
<dbReference type="FunFam" id="1.10.240.10:FF:000001">
    <property type="entry name" value="Tyrosine--tRNA ligase"/>
    <property type="match status" value="1"/>
</dbReference>
<feature type="domain" description="Tyrosine--tRNA ligase SYY-like C-terminal" evidence="13">
    <location>
        <begin position="349"/>
        <end position="435"/>
    </location>
</feature>
<dbReference type="CDD" id="cd00165">
    <property type="entry name" value="S4"/>
    <property type="match status" value="1"/>
</dbReference>
<evidence type="ECO:0000313" key="15">
    <source>
        <dbReference type="Proteomes" id="UP000319852"/>
    </source>
</evidence>
<dbReference type="GO" id="GO:0004831">
    <property type="term" value="F:tyrosine-tRNA ligase activity"/>
    <property type="evidence" value="ECO:0007669"/>
    <property type="project" value="UniProtKB-UniRule"/>
</dbReference>